<evidence type="ECO:0000256" key="1">
    <source>
        <dbReference type="ARBA" id="ARBA00001970"/>
    </source>
</evidence>
<keyword evidence="4" id="KW-0408">Iron</keyword>
<evidence type="ECO:0000256" key="4">
    <source>
        <dbReference type="ARBA" id="ARBA00023004"/>
    </source>
</evidence>
<organism evidence="6 7">
    <name type="scientific">Bionectria ochroleuca</name>
    <name type="common">Gliocladium roseum</name>
    <dbReference type="NCBI Taxonomy" id="29856"/>
    <lineage>
        <taxon>Eukaryota</taxon>
        <taxon>Fungi</taxon>
        <taxon>Dikarya</taxon>
        <taxon>Ascomycota</taxon>
        <taxon>Pezizomycotina</taxon>
        <taxon>Sordariomycetes</taxon>
        <taxon>Hypocreomycetidae</taxon>
        <taxon>Hypocreales</taxon>
        <taxon>Bionectriaceae</taxon>
        <taxon>Clonostachys</taxon>
    </lineage>
</organism>
<name>A0ABY6TSE2_BIOOC</name>
<keyword evidence="7" id="KW-1185">Reference proteome</keyword>
<evidence type="ECO:0000256" key="3">
    <source>
        <dbReference type="ARBA" id="ARBA00022723"/>
    </source>
</evidence>
<keyword evidence="2" id="KW-0349">Heme</keyword>
<sequence>MSCPARIYPLRKPRNHRLPIRRWQLAFPKGITQAFTAYVGLQKRSTDAHARQAGDQATKKILAWLSDQDGPEAHEKFDLIAGNDSPGATVWACYWLDGTKYKQSLEQISLPGILKEIDSQGRGEIGLWCESFSSSVSRIETNYSGLDYLPGLAKIPSTSTDEHDRSAYWGAARDRIPDSGWDLFPSSADTTLLDSAPMGLGEHLVGTNYQNLVHIRSGQYWENCNLPETTSYEENLEPTLRSGLEYLWDNPQESGCVGFRYLRNTDAEYEATDDQELKKESCGAGFFTNLESLEHWAKSHPSHLAIYRGALAHFKTFGDERKLRTWHEVSILREGEAKFEYINCAPNTGVMQAIRLEIKAIL</sequence>
<evidence type="ECO:0008006" key="8">
    <source>
        <dbReference type="Google" id="ProtNLM"/>
    </source>
</evidence>
<dbReference type="Proteomes" id="UP000766486">
    <property type="component" value="Unassembled WGS sequence"/>
</dbReference>
<dbReference type="Pfam" id="PF13816">
    <property type="entry name" value="Dehydratase_hem"/>
    <property type="match status" value="1"/>
</dbReference>
<keyword evidence="3" id="KW-0479">Metal-binding</keyword>
<dbReference type="InterPro" id="IPR025702">
    <property type="entry name" value="OXD"/>
</dbReference>
<protein>
    <recommendedName>
        <fullName evidence="8">Phenylacetaldoxime dehydratase</fullName>
    </recommendedName>
</protein>
<evidence type="ECO:0000313" key="6">
    <source>
        <dbReference type="EMBL" id="VUC21553.1"/>
    </source>
</evidence>
<dbReference type="EMBL" id="CABFNS010000414">
    <property type="protein sequence ID" value="VUC21553.1"/>
    <property type="molecule type" value="Genomic_DNA"/>
</dbReference>
<gene>
    <name evidence="6" type="ORF">CLO192961_LOCUS58303</name>
</gene>
<evidence type="ECO:0000256" key="5">
    <source>
        <dbReference type="ARBA" id="ARBA00023239"/>
    </source>
</evidence>
<comment type="caution">
    <text evidence="6">The sequence shown here is derived from an EMBL/GenBank/DDBJ whole genome shotgun (WGS) entry which is preliminary data.</text>
</comment>
<keyword evidence="5" id="KW-0456">Lyase</keyword>
<evidence type="ECO:0000256" key="2">
    <source>
        <dbReference type="ARBA" id="ARBA00022617"/>
    </source>
</evidence>
<accession>A0ABY6TSE2</accession>
<reference evidence="6 7" key="1">
    <citation type="submission" date="2019-06" db="EMBL/GenBank/DDBJ databases">
        <authorList>
            <person name="Broberg M."/>
        </authorList>
    </citation>
    <scope>NUCLEOTIDE SEQUENCE [LARGE SCALE GENOMIC DNA]</scope>
</reference>
<proteinExistence type="predicted"/>
<evidence type="ECO:0000313" key="7">
    <source>
        <dbReference type="Proteomes" id="UP000766486"/>
    </source>
</evidence>
<comment type="cofactor">
    <cofactor evidence="1">
        <name>heme b</name>
        <dbReference type="ChEBI" id="CHEBI:60344"/>
    </cofactor>
</comment>